<dbReference type="STRING" id="154538.A0A1M2VR83"/>
<feature type="compositionally biased region" description="Low complexity" evidence="5">
    <location>
        <begin position="254"/>
        <end position="272"/>
    </location>
</feature>
<sequence>MQTLDERLHKPTEEQQLQQTERENAAIRIQKAWRKRMRKRYLGADFLWKDLAIHARMQVDRDAAGEGKNTSRDRWRRGIFLATRLQDGDDMLRKGESGTYPNAARKHLETQHWLEFIDGKHRYGSNREYSGSITPQVAATECRELPPPPAVKYYHDRWKHEDTKENFFRWLDRGGGKDLSLKECPREQLEKERITYLSPSQRLNYLTTIDSTGKLRWAHNGELVDTTAGRYKDAGGGRGIVPFDAPETTHEPRASFSAPSPDAGASSGSSSSLADDQMMHYVGLRRQPKNPVKRVLWKNFTLKGLVDKLLRKTIKRNTWIYVSVSTCSTEPVLMMLMSSRTKTVRACAPSFPPNCDCLFAPLAVNIYIGIKAPGTFQHSSFLAGGLVTSAGLISVKDGLIHTLSPLSGHYRTSIDHFRRFTTVLEERGVDMDKVQFSKAELALWGIEHIKKFEKKQAELIKTVGNATTNAVGKATNALPGRKSSEHAHGKHEADEGKVREEQRVESSEGEGSPVTKTDQDDKPEGTGGVSAQAKSSHQPDAPQESNAHSGEDTAASSTPAPEPHT</sequence>
<feature type="compositionally biased region" description="Polar residues" evidence="5">
    <location>
        <begin position="532"/>
        <end position="559"/>
    </location>
</feature>
<dbReference type="AlphaFoldDB" id="A0A1M2VR83"/>
<dbReference type="PANTHER" id="PTHR31250">
    <property type="entry name" value="IQ DOMAIN-CONTAINING PROTEIN IQM3"/>
    <property type="match status" value="1"/>
</dbReference>
<feature type="compositionally biased region" description="Basic and acidic residues" evidence="5">
    <location>
        <begin position="1"/>
        <end position="13"/>
    </location>
</feature>
<name>A0A1M2VR83_TRAPU</name>
<comment type="subcellular location">
    <subcellularLocation>
        <location evidence="2">Cytoplasm</location>
    </subcellularLocation>
    <subcellularLocation>
        <location evidence="1">Nucleus</location>
    </subcellularLocation>
</comment>
<dbReference type="Proteomes" id="UP000184267">
    <property type="component" value="Unassembled WGS sequence"/>
</dbReference>
<protein>
    <submittedName>
        <fullName evidence="6">IQ domain-containing protein IQM6</fullName>
    </submittedName>
</protein>
<feature type="region of interest" description="Disordered" evidence="5">
    <location>
        <begin position="471"/>
        <end position="565"/>
    </location>
</feature>
<feature type="compositionally biased region" description="Basic and acidic residues" evidence="5">
    <location>
        <begin position="482"/>
        <end position="506"/>
    </location>
</feature>
<dbReference type="GO" id="GO:0005634">
    <property type="term" value="C:nucleus"/>
    <property type="evidence" value="ECO:0007669"/>
    <property type="project" value="UniProtKB-SubCell"/>
</dbReference>
<evidence type="ECO:0000313" key="7">
    <source>
        <dbReference type="Proteomes" id="UP000184267"/>
    </source>
</evidence>
<dbReference type="EMBL" id="MNAD01000820">
    <property type="protein sequence ID" value="OJT10103.1"/>
    <property type="molecule type" value="Genomic_DNA"/>
</dbReference>
<evidence type="ECO:0000256" key="4">
    <source>
        <dbReference type="ARBA" id="ARBA00023242"/>
    </source>
</evidence>
<comment type="caution">
    <text evidence="6">The sequence shown here is derived from an EMBL/GenBank/DDBJ whole genome shotgun (WGS) entry which is preliminary data.</text>
</comment>
<reference evidence="6 7" key="1">
    <citation type="submission" date="2016-10" db="EMBL/GenBank/DDBJ databases">
        <title>Genome sequence of the basidiomycete white-rot fungus Trametes pubescens.</title>
        <authorList>
            <person name="Makela M.R."/>
            <person name="Granchi Z."/>
            <person name="Peng M."/>
            <person name="De Vries R.P."/>
            <person name="Grigoriev I."/>
            <person name="Riley R."/>
            <person name="Hilden K."/>
        </authorList>
    </citation>
    <scope>NUCLEOTIDE SEQUENCE [LARGE SCALE GENOMIC DNA]</scope>
    <source>
        <strain evidence="6 7">FBCC735</strain>
    </source>
</reference>
<keyword evidence="3" id="KW-0963">Cytoplasm</keyword>
<dbReference type="OrthoDB" id="7344096at2759"/>
<dbReference type="PANTHER" id="PTHR31250:SF27">
    <property type="entry name" value="IQ DOMAIN-CONTAINING PROTEIN IQM5"/>
    <property type="match status" value="1"/>
</dbReference>
<keyword evidence="4" id="KW-0539">Nucleus</keyword>
<accession>A0A1M2VR83</accession>
<feature type="region of interest" description="Disordered" evidence="5">
    <location>
        <begin position="1"/>
        <end position="22"/>
    </location>
</feature>
<gene>
    <name evidence="6" type="ORF">TRAPUB_13459</name>
</gene>
<proteinExistence type="predicted"/>
<feature type="region of interest" description="Disordered" evidence="5">
    <location>
        <begin position="235"/>
        <end position="272"/>
    </location>
</feature>
<evidence type="ECO:0000313" key="6">
    <source>
        <dbReference type="EMBL" id="OJT10103.1"/>
    </source>
</evidence>
<evidence type="ECO:0000256" key="5">
    <source>
        <dbReference type="SAM" id="MobiDB-lite"/>
    </source>
</evidence>
<dbReference type="InterPro" id="IPR044159">
    <property type="entry name" value="IQM"/>
</dbReference>
<evidence type="ECO:0000256" key="2">
    <source>
        <dbReference type="ARBA" id="ARBA00004496"/>
    </source>
</evidence>
<evidence type="ECO:0000256" key="1">
    <source>
        <dbReference type="ARBA" id="ARBA00004123"/>
    </source>
</evidence>
<keyword evidence="7" id="KW-1185">Reference proteome</keyword>
<organism evidence="6 7">
    <name type="scientific">Trametes pubescens</name>
    <name type="common">White-rot fungus</name>
    <dbReference type="NCBI Taxonomy" id="154538"/>
    <lineage>
        <taxon>Eukaryota</taxon>
        <taxon>Fungi</taxon>
        <taxon>Dikarya</taxon>
        <taxon>Basidiomycota</taxon>
        <taxon>Agaricomycotina</taxon>
        <taxon>Agaricomycetes</taxon>
        <taxon>Polyporales</taxon>
        <taxon>Polyporaceae</taxon>
        <taxon>Trametes</taxon>
    </lineage>
</organism>
<dbReference type="OMA" id="ADTWIFV"/>
<dbReference type="GO" id="GO:0005737">
    <property type="term" value="C:cytoplasm"/>
    <property type="evidence" value="ECO:0007669"/>
    <property type="project" value="UniProtKB-SubCell"/>
</dbReference>
<evidence type="ECO:0000256" key="3">
    <source>
        <dbReference type="ARBA" id="ARBA00022490"/>
    </source>
</evidence>